<proteinExistence type="predicted"/>
<keyword evidence="2" id="KW-1185">Reference proteome</keyword>
<accession>A0ACB9NEQ1</accession>
<evidence type="ECO:0000313" key="1">
    <source>
        <dbReference type="EMBL" id="KAI4334948.1"/>
    </source>
</evidence>
<comment type="caution">
    <text evidence="1">The sequence shown here is derived from an EMBL/GenBank/DDBJ whole genome shotgun (WGS) entry which is preliminary data.</text>
</comment>
<protein>
    <submittedName>
        <fullName evidence="1">Uncharacterized protein</fullName>
    </submittedName>
</protein>
<dbReference type="Proteomes" id="UP000828941">
    <property type="component" value="Chromosome 6"/>
</dbReference>
<evidence type="ECO:0000313" key="2">
    <source>
        <dbReference type="Proteomes" id="UP000828941"/>
    </source>
</evidence>
<gene>
    <name evidence="1" type="ORF">L6164_013643</name>
</gene>
<organism evidence="1 2">
    <name type="scientific">Bauhinia variegata</name>
    <name type="common">Purple orchid tree</name>
    <name type="synonym">Phanera variegata</name>
    <dbReference type="NCBI Taxonomy" id="167791"/>
    <lineage>
        <taxon>Eukaryota</taxon>
        <taxon>Viridiplantae</taxon>
        <taxon>Streptophyta</taxon>
        <taxon>Embryophyta</taxon>
        <taxon>Tracheophyta</taxon>
        <taxon>Spermatophyta</taxon>
        <taxon>Magnoliopsida</taxon>
        <taxon>eudicotyledons</taxon>
        <taxon>Gunneridae</taxon>
        <taxon>Pentapetalae</taxon>
        <taxon>rosids</taxon>
        <taxon>fabids</taxon>
        <taxon>Fabales</taxon>
        <taxon>Fabaceae</taxon>
        <taxon>Cercidoideae</taxon>
        <taxon>Cercideae</taxon>
        <taxon>Bauhiniinae</taxon>
        <taxon>Bauhinia</taxon>
    </lineage>
</organism>
<dbReference type="EMBL" id="CM039431">
    <property type="protein sequence ID" value="KAI4334948.1"/>
    <property type="molecule type" value="Genomic_DNA"/>
</dbReference>
<reference evidence="1 2" key="1">
    <citation type="journal article" date="2022" name="DNA Res.">
        <title>Chromosomal-level genome assembly of the orchid tree Bauhinia variegata (Leguminosae; Cercidoideae) supports the allotetraploid origin hypothesis of Bauhinia.</title>
        <authorList>
            <person name="Zhong Y."/>
            <person name="Chen Y."/>
            <person name="Zheng D."/>
            <person name="Pang J."/>
            <person name="Liu Y."/>
            <person name="Luo S."/>
            <person name="Meng S."/>
            <person name="Qian L."/>
            <person name="Wei D."/>
            <person name="Dai S."/>
            <person name="Zhou R."/>
        </authorList>
    </citation>
    <scope>NUCLEOTIDE SEQUENCE [LARGE SCALE GENOMIC DNA]</scope>
    <source>
        <strain evidence="1">BV-YZ2020</strain>
    </source>
</reference>
<sequence>MLNQWCEAHQGPPLPSCHFLAQSRLTKAAPATESVVAHLPSYQNCVYSVRDSVEEVRVKLLDKADAHDIIDAEVVAVRDGMDGGISCWMRVRRSNFHPRKVEN</sequence>
<name>A0ACB9NEQ1_BAUVA</name>